<accession>A0A2P2PK33</accession>
<dbReference type="AlphaFoldDB" id="A0A2P2PK33"/>
<organism evidence="2">
    <name type="scientific">Rhizophora mucronata</name>
    <name type="common">Asiatic mangrove</name>
    <dbReference type="NCBI Taxonomy" id="61149"/>
    <lineage>
        <taxon>Eukaryota</taxon>
        <taxon>Viridiplantae</taxon>
        <taxon>Streptophyta</taxon>
        <taxon>Embryophyta</taxon>
        <taxon>Tracheophyta</taxon>
        <taxon>Spermatophyta</taxon>
        <taxon>Magnoliopsida</taxon>
        <taxon>eudicotyledons</taxon>
        <taxon>Gunneridae</taxon>
        <taxon>Pentapetalae</taxon>
        <taxon>rosids</taxon>
        <taxon>fabids</taxon>
        <taxon>Malpighiales</taxon>
        <taxon>Rhizophoraceae</taxon>
        <taxon>Rhizophora</taxon>
    </lineage>
</organism>
<feature type="compositionally biased region" description="Polar residues" evidence="1">
    <location>
        <begin position="22"/>
        <end position="31"/>
    </location>
</feature>
<dbReference type="EMBL" id="GGEC01074612">
    <property type="protein sequence ID" value="MBX55096.1"/>
    <property type="molecule type" value="Transcribed_RNA"/>
</dbReference>
<name>A0A2P2PK33_RHIMU</name>
<evidence type="ECO:0000256" key="1">
    <source>
        <dbReference type="SAM" id="MobiDB-lite"/>
    </source>
</evidence>
<reference evidence="2" key="1">
    <citation type="submission" date="2018-02" db="EMBL/GenBank/DDBJ databases">
        <title>Rhizophora mucronata_Transcriptome.</title>
        <authorList>
            <person name="Meera S.P."/>
            <person name="Sreeshan A."/>
            <person name="Augustine A."/>
        </authorList>
    </citation>
    <scope>NUCLEOTIDE SEQUENCE</scope>
    <source>
        <tissue evidence="2">Leaf</tissue>
    </source>
</reference>
<proteinExistence type="predicted"/>
<sequence>MQRESPYLGEEELEVNDPSMPESIQKSGDNSSSGGVRALSMLLFFFGSGGNCFFPFTAAAKFSYLVGNSLAEGRKCLLQFATASSLVRDVQAEESCEAEERFDCIFGCNSTGGGPPFTIPFHGKGVEERKTRGGGVSLPFI</sequence>
<feature type="region of interest" description="Disordered" evidence="1">
    <location>
        <begin position="1"/>
        <end position="31"/>
    </location>
</feature>
<protein>
    <submittedName>
        <fullName evidence="2">WD repeat-containing protein 44</fullName>
    </submittedName>
</protein>
<evidence type="ECO:0000313" key="2">
    <source>
        <dbReference type="EMBL" id="MBX55096.1"/>
    </source>
</evidence>